<dbReference type="AlphaFoldDB" id="A0A016V976"/>
<name>A0A016V976_9BILA</name>
<evidence type="ECO:0000313" key="3">
    <source>
        <dbReference type="EMBL" id="EYC24219.1"/>
    </source>
</evidence>
<sequence length="214" mass="22597">MGLLLFRIVLILSVSAIVSSRKKRTDSINLGGNGKVFSYEVPVELVVPGGVPKSSSSGSISGNSVDSGSFYDIPLDKNTRDAGTQTEALDPLTGYGTLPGTSQATGHKSGFPSIQKIPGKVIKKIKKKIRGKNQPENADAGDPSAQGGGITAPFEGSPLGTIGSNPQQLAVPKHGFPSIKKIAGEIVNPILKPFTKSREKKEKHKKKDRKNRQG</sequence>
<reference evidence="4" key="1">
    <citation type="journal article" date="2015" name="Nat. Genet.">
        <title>The genome and transcriptome of the zoonotic hookworm Ancylostoma ceylanicum identify infection-specific gene families.</title>
        <authorList>
            <person name="Schwarz E.M."/>
            <person name="Hu Y."/>
            <person name="Antoshechkin I."/>
            <person name="Miller M.M."/>
            <person name="Sternberg P.W."/>
            <person name="Aroian R.V."/>
        </authorList>
    </citation>
    <scope>NUCLEOTIDE SEQUENCE</scope>
    <source>
        <strain evidence="4">HY135</strain>
    </source>
</reference>
<proteinExistence type="predicted"/>
<evidence type="ECO:0000256" key="2">
    <source>
        <dbReference type="SAM" id="SignalP"/>
    </source>
</evidence>
<keyword evidence="2" id="KW-0732">Signal</keyword>
<accession>A0A016V976</accession>
<feature type="chain" id="PRO_5001493248" evidence="2">
    <location>
        <begin position="21"/>
        <end position="214"/>
    </location>
</feature>
<gene>
    <name evidence="3" type="primary">Acey_s0014.g2386</name>
    <name evidence="3" type="ORF">Y032_0014g2386</name>
</gene>
<feature type="compositionally biased region" description="Basic residues" evidence="1">
    <location>
        <begin position="201"/>
        <end position="214"/>
    </location>
</feature>
<organism evidence="3 4">
    <name type="scientific">Ancylostoma ceylanicum</name>
    <dbReference type="NCBI Taxonomy" id="53326"/>
    <lineage>
        <taxon>Eukaryota</taxon>
        <taxon>Metazoa</taxon>
        <taxon>Ecdysozoa</taxon>
        <taxon>Nematoda</taxon>
        <taxon>Chromadorea</taxon>
        <taxon>Rhabditida</taxon>
        <taxon>Rhabditina</taxon>
        <taxon>Rhabditomorpha</taxon>
        <taxon>Strongyloidea</taxon>
        <taxon>Ancylostomatidae</taxon>
        <taxon>Ancylostomatinae</taxon>
        <taxon>Ancylostoma</taxon>
    </lineage>
</organism>
<comment type="caution">
    <text evidence="3">The sequence shown here is derived from an EMBL/GenBank/DDBJ whole genome shotgun (WGS) entry which is preliminary data.</text>
</comment>
<feature type="region of interest" description="Disordered" evidence="1">
    <location>
        <begin position="188"/>
        <end position="214"/>
    </location>
</feature>
<keyword evidence="4" id="KW-1185">Reference proteome</keyword>
<evidence type="ECO:0000256" key="1">
    <source>
        <dbReference type="SAM" id="MobiDB-lite"/>
    </source>
</evidence>
<feature type="signal peptide" evidence="2">
    <location>
        <begin position="1"/>
        <end position="20"/>
    </location>
</feature>
<dbReference type="EMBL" id="JARK01001350">
    <property type="protein sequence ID" value="EYC24219.1"/>
    <property type="molecule type" value="Genomic_DNA"/>
</dbReference>
<dbReference type="Proteomes" id="UP000024635">
    <property type="component" value="Unassembled WGS sequence"/>
</dbReference>
<feature type="region of interest" description="Disordered" evidence="1">
    <location>
        <begin position="127"/>
        <end position="173"/>
    </location>
</feature>
<protein>
    <submittedName>
        <fullName evidence="3">Uncharacterized protein</fullName>
    </submittedName>
</protein>
<evidence type="ECO:0000313" key="4">
    <source>
        <dbReference type="Proteomes" id="UP000024635"/>
    </source>
</evidence>